<dbReference type="GO" id="GO:0003677">
    <property type="term" value="F:DNA binding"/>
    <property type="evidence" value="ECO:0007669"/>
    <property type="project" value="UniProtKB-KW"/>
</dbReference>
<dbReference type="InterPro" id="IPR000524">
    <property type="entry name" value="Tscrpt_reg_HTH_GntR"/>
</dbReference>
<dbReference type="SMART" id="SM00345">
    <property type="entry name" value="HTH_GNTR"/>
    <property type="match status" value="1"/>
</dbReference>
<dbReference type="PANTHER" id="PTHR44846">
    <property type="entry name" value="MANNOSYL-D-GLYCERATE TRANSPORT/METABOLISM SYSTEM REPRESSOR MNGR-RELATED"/>
    <property type="match status" value="1"/>
</dbReference>
<dbReference type="GO" id="GO:0003700">
    <property type="term" value="F:DNA-binding transcription factor activity"/>
    <property type="evidence" value="ECO:0007669"/>
    <property type="project" value="InterPro"/>
</dbReference>
<dbReference type="Proteomes" id="UP000543030">
    <property type="component" value="Unassembled WGS sequence"/>
</dbReference>
<dbReference type="PROSITE" id="PS50949">
    <property type="entry name" value="HTH_GNTR"/>
    <property type="match status" value="1"/>
</dbReference>
<dbReference type="InterPro" id="IPR036388">
    <property type="entry name" value="WH-like_DNA-bd_sf"/>
</dbReference>
<dbReference type="EMBL" id="JACHHN010000003">
    <property type="protein sequence ID" value="MBB5191024.1"/>
    <property type="molecule type" value="Genomic_DNA"/>
</dbReference>
<keyword evidence="3" id="KW-0804">Transcription</keyword>
<dbReference type="InterPro" id="IPR028978">
    <property type="entry name" value="Chorismate_lyase_/UTRA_dom_sf"/>
</dbReference>
<dbReference type="CDD" id="cd07377">
    <property type="entry name" value="WHTH_GntR"/>
    <property type="match status" value="1"/>
</dbReference>
<keyword evidence="6" id="KW-1185">Reference proteome</keyword>
<dbReference type="InterPro" id="IPR036390">
    <property type="entry name" value="WH_DNA-bd_sf"/>
</dbReference>
<dbReference type="RefSeq" id="WP_184099567.1">
    <property type="nucleotide sequence ID" value="NZ_JACHHN010000003.1"/>
</dbReference>
<dbReference type="Pfam" id="PF00392">
    <property type="entry name" value="GntR"/>
    <property type="match status" value="1"/>
</dbReference>
<comment type="caution">
    <text evidence="5">The sequence shown here is derived from an EMBL/GenBank/DDBJ whole genome shotgun (WGS) entry which is preliminary data.</text>
</comment>
<dbReference type="Pfam" id="PF07702">
    <property type="entry name" value="UTRA"/>
    <property type="match status" value="1"/>
</dbReference>
<keyword evidence="1" id="KW-0805">Transcription regulation</keyword>
<dbReference type="AlphaFoldDB" id="A0A840REL2"/>
<dbReference type="PRINTS" id="PR00035">
    <property type="entry name" value="HTHGNTR"/>
</dbReference>
<gene>
    <name evidence="5" type="ORF">HNQ50_001747</name>
</gene>
<name>A0A840REL2_9NEIS</name>
<dbReference type="Gene3D" id="3.40.1410.10">
    <property type="entry name" value="Chorismate lyase-like"/>
    <property type="match status" value="1"/>
</dbReference>
<accession>A0A840REL2</accession>
<dbReference type="SMART" id="SM00866">
    <property type="entry name" value="UTRA"/>
    <property type="match status" value="1"/>
</dbReference>
<dbReference type="PANTHER" id="PTHR44846:SF1">
    <property type="entry name" value="MANNOSYL-D-GLYCERATE TRANSPORT_METABOLISM SYSTEM REPRESSOR MNGR-RELATED"/>
    <property type="match status" value="1"/>
</dbReference>
<evidence type="ECO:0000313" key="6">
    <source>
        <dbReference type="Proteomes" id="UP000543030"/>
    </source>
</evidence>
<keyword evidence="2" id="KW-0238">DNA-binding</keyword>
<dbReference type="Gene3D" id="1.10.10.10">
    <property type="entry name" value="Winged helix-like DNA-binding domain superfamily/Winged helix DNA-binding domain"/>
    <property type="match status" value="1"/>
</dbReference>
<evidence type="ECO:0000256" key="1">
    <source>
        <dbReference type="ARBA" id="ARBA00023015"/>
    </source>
</evidence>
<sequence>MDQQQKLLFLKPEADSATPLYLQLSHKLAAAIHAGFWKAEDPLPSERTFCEVLGLSRVTARKALDLLYEQGMIVRRQGAGTFITPKLEQPLSRLTNLSEMLKQRGFVPGSRWLKREVAPASAEELMRLNLAPNARVSRLLRVRTANDVVMAVEETALPHHLVADPLKIGDSLYEYMQNARLGVVRAIQNIAAVNANARLASLADIPEGQAMLHLVRVGYLESGLPVELTHSWFRSDYYDFVVELHRQV</sequence>
<proteinExistence type="predicted"/>
<evidence type="ECO:0000256" key="2">
    <source>
        <dbReference type="ARBA" id="ARBA00023125"/>
    </source>
</evidence>
<evidence type="ECO:0000259" key="4">
    <source>
        <dbReference type="PROSITE" id="PS50949"/>
    </source>
</evidence>
<reference evidence="5 6" key="1">
    <citation type="submission" date="2020-08" db="EMBL/GenBank/DDBJ databases">
        <title>Genomic Encyclopedia of Type Strains, Phase IV (KMG-IV): sequencing the most valuable type-strain genomes for metagenomic binning, comparative biology and taxonomic classification.</title>
        <authorList>
            <person name="Goeker M."/>
        </authorList>
    </citation>
    <scope>NUCLEOTIDE SEQUENCE [LARGE SCALE GENOMIC DNA]</scope>
    <source>
        <strain evidence="5 6">DSM 18233</strain>
    </source>
</reference>
<evidence type="ECO:0000256" key="3">
    <source>
        <dbReference type="ARBA" id="ARBA00023163"/>
    </source>
</evidence>
<dbReference type="GO" id="GO:0045892">
    <property type="term" value="P:negative regulation of DNA-templated transcription"/>
    <property type="evidence" value="ECO:0007669"/>
    <property type="project" value="TreeGrafter"/>
</dbReference>
<evidence type="ECO:0000313" key="5">
    <source>
        <dbReference type="EMBL" id="MBB5191024.1"/>
    </source>
</evidence>
<protein>
    <submittedName>
        <fullName evidence="5">GntR family transcriptional regulator</fullName>
    </submittedName>
</protein>
<dbReference type="InterPro" id="IPR011663">
    <property type="entry name" value="UTRA"/>
</dbReference>
<dbReference type="InterPro" id="IPR050679">
    <property type="entry name" value="Bact_HTH_transcr_reg"/>
</dbReference>
<dbReference type="SUPFAM" id="SSF46785">
    <property type="entry name" value="Winged helix' DNA-binding domain"/>
    <property type="match status" value="1"/>
</dbReference>
<dbReference type="SUPFAM" id="SSF64288">
    <property type="entry name" value="Chorismate lyase-like"/>
    <property type="match status" value="1"/>
</dbReference>
<organism evidence="5 6">
    <name type="scientific">Silvimonas terrae</name>
    <dbReference type="NCBI Taxonomy" id="300266"/>
    <lineage>
        <taxon>Bacteria</taxon>
        <taxon>Pseudomonadati</taxon>
        <taxon>Pseudomonadota</taxon>
        <taxon>Betaproteobacteria</taxon>
        <taxon>Neisseriales</taxon>
        <taxon>Chitinibacteraceae</taxon>
        <taxon>Silvimonas</taxon>
    </lineage>
</organism>
<feature type="domain" description="HTH gntR-type" evidence="4">
    <location>
        <begin position="18"/>
        <end position="86"/>
    </location>
</feature>